<sequence>MKGMKTFTYLDGIIDEQEGSDTDMNARIGKVRAAFLQFKNIWNSKQLSANQH</sequence>
<proteinExistence type="predicted"/>
<dbReference type="AlphaFoldDB" id="A0A3P7XIZ7"/>
<accession>A0A3P7XIZ7</accession>
<reference evidence="1 2" key="1">
    <citation type="submission" date="2018-11" db="EMBL/GenBank/DDBJ databases">
        <authorList>
            <consortium name="Pathogen Informatics"/>
        </authorList>
    </citation>
    <scope>NUCLEOTIDE SEQUENCE [LARGE SCALE GENOMIC DNA]</scope>
    <source>
        <strain evidence="1 2">Zambia</strain>
    </source>
</reference>
<keyword evidence="2" id="KW-1185">Reference proteome</keyword>
<protein>
    <submittedName>
        <fullName evidence="1">Uncharacterized protein</fullName>
    </submittedName>
</protein>
<evidence type="ECO:0000313" key="2">
    <source>
        <dbReference type="Proteomes" id="UP000277204"/>
    </source>
</evidence>
<organism evidence="1 2">
    <name type="scientific">Schistosoma margrebowiei</name>
    <dbReference type="NCBI Taxonomy" id="48269"/>
    <lineage>
        <taxon>Eukaryota</taxon>
        <taxon>Metazoa</taxon>
        <taxon>Spiralia</taxon>
        <taxon>Lophotrochozoa</taxon>
        <taxon>Platyhelminthes</taxon>
        <taxon>Trematoda</taxon>
        <taxon>Digenea</taxon>
        <taxon>Strigeidida</taxon>
        <taxon>Schistosomatoidea</taxon>
        <taxon>Schistosomatidae</taxon>
        <taxon>Schistosoma</taxon>
    </lineage>
</organism>
<evidence type="ECO:0000313" key="1">
    <source>
        <dbReference type="EMBL" id="VDO59617.1"/>
    </source>
</evidence>
<name>A0A3P7XIZ7_9TREM</name>
<dbReference type="Proteomes" id="UP000277204">
    <property type="component" value="Unassembled WGS sequence"/>
</dbReference>
<dbReference type="EMBL" id="UZAI01001206">
    <property type="protein sequence ID" value="VDO59617.1"/>
    <property type="molecule type" value="Genomic_DNA"/>
</dbReference>
<gene>
    <name evidence="1" type="ORF">SMRZ_LOCUS3975</name>
</gene>